<dbReference type="EnsemblMetazoa" id="CapteT212665">
    <property type="protein sequence ID" value="CapteP212665"/>
    <property type="gene ID" value="CapteG212665"/>
</dbReference>
<gene>
    <name evidence="1" type="ORF">CAPTEDRAFT_212665</name>
</gene>
<dbReference type="Proteomes" id="UP000014760">
    <property type="component" value="Unassembled WGS sequence"/>
</dbReference>
<reference evidence="2" key="3">
    <citation type="submission" date="2015-06" db="UniProtKB">
        <authorList>
            <consortium name="EnsemblMetazoa"/>
        </authorList>
    </citation>
    <scope>IDENTIFICATION</scope>
</reference>
<keyword evidence="3" id="KW-1185">Reference proteome</keyword>
<proteinExistence type="predicted"/>
<accession>R7UZ85</accession>
<dbReference type="HOGENOM" id="CLU_1490383_0_0_1"/>
<evidence type="ECO:0000313" key="3">
    <source>
        <dbReference type="Proteomes" id="UP000014760"/>
    </source>
</evidence>
<reference evidence="3" key="1">
    <citation type="submission" date="2012-12" db="EMBL/GenBank/DDBJ databases">
        <authorList>
            <person name="Hellsten U."/>
            <person name="Grimwood J."/>
            <person name="Chapman J.A."/>
            <person name="Shapiro H."/>
            <person name="Aerts A."/>
            <person name="Otillar R.P."/>
            <person name="Terry A.Y."/>
            <person name="Boore J.L."/>
            <person name="Simakov O."/>
            <person name="Marletaz F."/>
            <person name="Cho S.-J."/>
            <person name="Edsinger-Gonzales E."/>
            <person name="Havlak P."/>
            <person name="Kuo D.-H."/>
            <person name="Larsson T."/>
            <person name="Lv J."/>
            <person name="Arendt D."/>
            <person name="Savage R."/>
            <person name="Osoegawa K."/>
            <person name="de Jong P."/>
            <person name="Lindberg D.R."/>
            <person name="Seaver E.C."/>
            <person name="Weisblat D.A."/>
            <person name="Putnam N.H."/>
            <person name="Grigoriev I.V."/>
            <person name="Rokhsar D.S."/>
        </authorList>
    </citation>
    <scope>NUCLEOTIDE SEQUENCE</scope>
    <source>
        <strain evidence="3">I ESC-2004</strain>
    </source>
</reference>
<organism evidence="1">
    <name type="scientific">Capitella teleta</name>
    <name type="common">Polychaete worm</name>
    <dbReference type="NCBI Taxonomy" id="283909"/>
    <lineage>
        <taxon>Eukaryota</taxon>
        <taxon>Metazoa</taxon>
        <taxon>Spiralia</taxon>
        <taxon>Lophotrochozoa</taxon>
        <taxon>Annelida</taxon>
        <taxon>Polychaeta</taxon>
        <taxon>Sedentaria</taxon>
        <taxon>Scolecida</taxon>
        <taxon>Capitellidae</taxon>
        <taxon>Capitella</taxon>
    </lineage>
</organism>
<protein>
    <submittedName>
        <fullName evidence="1 2">Uncharacterized protein</fullName>
    </submittedName>
</protein>
<reference evidence="1 3" key="2">
    <citation type="journal article" date="2013" name="Nature">
        <title>Insights into bilaterian evolution from three spiralian genomes.</title>
        <authorList>
            <person name="Simakov O."/>
            <person name="Marletaz F."/>
            <person name="Cho S.J."/>
            <person name="Edsinger-Gonzales E."/>
            <person name="Havlak P."/>
            <person name="Hellsten U."/>
            <person name="Kuo D.H."/>
            <person name="Larsson T."/>
            <person name="Lv J."/>
            <person name="Arendt D."/>
            <person name="Savage R."/>
            <person name="Osoegawa K."/>
            <person name="de Jong P."/>
            <person name="Grimwood J."/>
            <person name="Chapman J.A."/>
            <person name="Shapiro H."/>
            <person name="Aerts A."/>
            <person name="Otillar R.P."/>
            <person name="Terry A.Y."/>
            <person name="Boore J.L."/>
            <person name="Grigoriev I.V."/>
            <person name="Lindberg D.R."/>
            <person name="Seaver E.C."/>
            <person name="Weisblat D.A."/>
            <person name="Putnam N.H."/>
            <person name="Rokhsar D.S."/>
        </authorList>
    </citation>
    <scope>NUCLEOTIDE SEQUENCE</scope>
    <source>
        <strain evidence="1 3">I ESC-2004</strain>
    </source>
</reference>
<sequence length="181" mass="20584">MENAIFILHIQLIIGRNLHKLGLRELNSGTIRTSSKYTANNSVAAEMSFFRLNFLPNRMCLIQLEEFVVPTMKFSQCAFKSFKKLARCYDGLYIVLVYVNYARVNELNQHPDGVGIGELELNDLIDALFHSGLEHGFKKELAAMGSSLWHDMDKSSGSFRVTSVIISFSFILRKEVRSVSR</sequence>
<dbReference type="EMBL" id="KB296584">
    <property type="protein sequence ID" value="ELU11619.1"/>
    <property type="molecule type" value="Genomic_DNA"/>
</dbReference>
<dbReference type="AlphaFoldDB" id="R7UZ85"/>
<evidence type="ECO:0000313" key="1">
    <source>
        <dbReference type="EMBL" id="ELU11619.1"/>
    </source>
</evidence>
<dbReference type="EMBL" id="AMQN01005709">
    <property type="status" value="NOT_ANNOTATED_CDS"/>
    <property type="molecule type" value="Genomic_DNA"/>
</dbReference>
<name>R7UZ85_CAPTE</name>
<evidence type="ECO:0000313" key="2">
    <source>
        <dbReference type="EnsemblMetazoa" id="CapteP212665"/>
    </source>
</evidence>